<dbReference type="Gene3D" id="3.40.190.10">
    <property type="entry name" value="Periplasmic binding protein-like II"/>
    <property type="match status" value="2"/>
</dbReference>
<evidence type="ECO:0000313" key="2">
    <source>
        <dbReference type="EMBL" id="ADW75286.1"/>
    </source>
</evidence>
<dbReference type="EMBL" id="CP002505">
    <property type="protein sequence ID" value="ADW75286.1"/>
    <property type="molecule type" value="Genomic_DNA"/>
</dbReference>
<evidence type="ECO:0000256" key="1">
    <source>
        <dbReference type="SAM" id="SignalP"/>
    </source>
</evidence>
<dbReference type="KEGG" id="rah:Rahaq_3696"/>
<protein>
    <submittedName>
        <fullName evidence="2">Extracellular solute-binding protein family 1</fullName>
    </submittedName>
</protein>
<feature type="signal peptide" evidence="1">
    <location>
        <begin position="1"/>
        <end position="20"/>
    </location>
</feature>
<gene>
    <name evidence="2" type="ordered locus">Rahaq_3696</name>
</gene>
<accession>A0A0H3FE09</accession>
<organism evidence="2 3">
    <name type="scientific">Rahnella sp. (strain Y9602)</name>
    <dbReference type="NCBI Taxonomy" id="2703885"/>
    <lineage>
        <taxon>Bacteria</taxon>
        <taxon>Pseudomonadati</taxon>
        <taxon>Pseudomonadota</taxon>
        <taxon>Gammaproteobacteria</taxon>
        <taxon>Enterobacterales</taxon>
        <taxon>Yersiniaceae</taxon>
        <taxon>Rahnella</taxon>
    </lineage>
</organism>
<evidence type="ECO:0000313" key="3">
    <source>
        <dbReference type="Proteomes" id="UP000007257"/>
    </source>
</evidence>
<dbReference type="GO" id="GO:0030313">
    <property type="term" value="C:cell envelope"/>
    <property type="evidence" value="ECO:0007669"/>
    <property type="project" value="UniProtKB-ARBA"/>
</dbReference>
<keyword evidence="1" id="KW-0732">Signal</keyword>
<feature type="chain" id="PRO_5002608900" evidence="1">
    <location>
        <begin position="21"/>
        <end position="362"/>
    </location>
</feature>
<dbReference type="Pfam" id="PF13416">
    <property type="entry name" value="SBP_bac_8"/>
    <property type="match status" value="1"/>
</dbReference>
<dbReference type="SUPFAM" id="SSF53850">
    <property type="entry name" value="Periplasmic binding protein-like II"/>
    <property type="match status" value="1"/>
</dbReference>
<dbReference type="OrthoDB" id="3239593at2"/>
<dbReference type="AlphaFoldDB" id="A0A0H3FE09"/>
<proteinExistence type="predicted"/>
<dbReference type="Proteomes" id="UP000007257">
    <property type="component" value="Chromosome"/>
</dbReference>
<dbReference type="PANTHER" id="PTHR42779:SF1">
    <property type="entry name" value="PROTEIN YNJB"/>
    <property type="match status" value="1"/>
</dbReference>
<reference evidence="3" key="1">
    <citation type="submission" date="2011-01" db="EMBL/GenBank/DDBJ databases">
        <title>Complete sequence of chromosome of Rahnella sp. Y9602.</title>
        <authorList>
            <consortium name="US DOE Joint Genome Institute"/>
            <person name="Lucas S."/>
            <person name="Copeland A."/>
            <person name="Lapidus A."/>
            <person name="Cheng J.-F."/>
            <person name="Goodwin L."/>
            <person name="Pitluck S."/>
            <person name="Lu M."/>
            <person name="Detter J.C."/>
            <person name="Han C."/>
            <person name="Tapia R."/>
            <person name="Land M."/>
            <person name="Hauser L."/>
            <person name="Kyrpides N."/>
            <person name="Ivanova N."/>
            <person name="Ovchinnikova G."/>
            <person name="Pagani I."/>
            <person name="Sobecky P.A."/>
            <person name="Martinez R.J."/>
            <person name="Woyke T."/>
        </authorList>
    </citation>
    <scope>NUCLEOTIDE SEQUENCE [LARGE SCALE GENOMIC DNA]</scope>
    <source>
        <strain evidence="3">Y9602</strain>
    </source>
</reference>
<dbReference type="eggNOG" id="COG4134">
    <property type="taxonomic scope" value="Bacteria"/>
</dbReference>
<sequence length="362" mass="39657" precursor="true">MKTGTVLFLSGMLLSGAATATPLAQQDWDLVVAQAKKEGSVTFNVWYLQPQWRSFVADFEKQYGIKVRIPEGSIDGNMNKLLAEARREKGKMDVVALSVAQLPIIRKANALAQVDWLPGYGDAVHQLQSVNTEGYAVAFWGNQTGMAYDPQQMGNQPLPQSLDELQHFIDANPKKFGYNDPNNGGAGEAFIQRVVTLSSGTFDADATQVDPDIIKNWKKGWEWFVGNKEKITQTASGADSLTRLNDGELLLVPAWEDHLAGLQKSGAITGRLKFYIPAFGMPGGGNIAAIAANSTHPAASAVFLNWLTQAETQRALNVAFGAVPMNKQVKTDVVQPDIATQFYGKEYSMQLRKEFVRQVSMQ</sequence>
<dbReference type="PANTHER" id="PTHR42779">
    <property type="entry name" value="PROTEIN YNJB"/>
    <property type="match status" value="1"/>
</dbReference>
<dbReference type="HOGENOM" id="CLU_061117_0_0_6"/>
<name>A0A0H3FE09_RAHSY</name>
<dbReference type="InterPro" id="IPR006059">
    <property type="entry name" value="SBP"/>
</dbReference>
<reference evidence="2 3" key="2">
    <citation type="journal article" date="2012" name="J. Bacteriol.">
        <title>Complete Genome Sequence of Rahnella sp. Strain Y9602, a Gammaproteobacterium Isolate from Metal- and Radionuclide-Contaminated Soil.</title>
        <authorList>
            <person name="Martinez R.J."/>
            <person name="Bruce D."/>
            <person name="Detter C."/>
            <person name="Goodwin L.A."/>
            <person name="Han J."/>
            <person name="Han C.S."/>
            <person name="Held B."/>
            <person name="Land M.L."/>
            <person name="Mikhailova N."/>
            <person name="Nolan M."/>
            <person name="Pennacchio L."/>
            <person name="Pitluck S."/>
            <person name="Tapia R."/>
            <person name="Woyke T."/>
            <person name="Sobecky P.A."/>
        </authorList>
    </citation>
    <scope>NUCLEOTIDE SEQUENCE [LARGE SCALE GENOMIC DNA]</scope>
    <source>
        <strain evidence="2 3">Y9602</strain>
    </source>
</reference>